<sequence>MKCVFCKQSSVSSVTVEHIVPESLGNKEHVLAKGIVCDKCNNYFATKVEKRVLETEFFRNLRFRTGLESKKGRVPPGNALFPKTGCKGEISFDDDSSPLAIKITVDKETFDAILAGKIKQTYIPFNFELPKDNQAISRMLAKIAMEFMVQKFLHEPGYVEFMVDEEGFDPLRNYARFNHKNETWPYSVRKIYNEDEKFFKADGNSVDMVFECDFLGTELGEIYFVIAFKGIEFALNLAGPSVEGYEDWLESNNGLSPLYRQGMGFGYSLTPEFLKSNKDNPM</sequence>
<dbReference type="AlphaFoldDB" id="H1YE86"/>
<gene>
    <name evidence="2" type="ORF">Mucpa_2009</name>
</gene>
<evidence type="ECO:0000313" key="2">
    <source>
        <dbReference type="EMBL" id="EHQ26149.1"/>
    </source>
</evidence>
<keyword evidence="3" id="KW-1185">Reference proteome</keyword>
<accession>H1YE86</accession>
<feature type="domain" description="HNH endonuclease 5" evidence="1">
    <location>
        <begin position="3"/>
        <end position="52"/>
    </location>
</feature>
<dbReference type="EMBL" id="CM001403">
    <property type="protein sequence ID" value="EHQ26149.1"/>
    <property type="molecule type" value="Genomic_DNA"/>
</dbReference>
<dbReference type="Pfam" id="PF14279">
    <property type="entry name" value="HNH_5"/>
    <property type="match status" value="1"/>
</dbReference>
<dbReference type="eggNOG" id="ENOG5032XT3">
    <property type="taxonomic scope" value="Bacteria"/>
</dbReference>
<dbReference type="InterPro" id="IPR029471">
    <property type="entry name" value="HNH_5"/>
</dbReference>
<dbReference type="STRING" id="714943.Mucpa_2009"/>
<proteinExistence type="predicted"/>
<reference evidence="2" key="1">
    <citation type="submission" date="2011-09" db="EMBL/GenBank/DDBJ databases">
        <title>The permanent draft genome of Mucilaginibacter paludis DSM 18603.</title>
        <authorList>
            <consortium name="US DOE Joint Genome Institute (JGI-PGF)"/>
            <person name="Lucas S."/>
            <person name="Han J."/>
            <person name="Lapidus A."/>
            <person name="Bruce D."/>
            <person name="Goodwin L."/>
            <person name="Pitluck S."/>
            <person name="Peters L."/>
            <person name="Kyrpides N."/>
            <person name="Mavromatis K."/>
            <person name="Ivanova N."/>
            <person name="Mikhailova N."/>
            <person name="Held B."/>
            <person name="Detter J.C."/>
            <person name="Tapia R."/>
            <person name="Han C."/>
            <person name="Land M."/>
            <person name="Hauser L."/>
            <person name="Markowitz V."/>
            <person name="Cheng J.-F."/>
            <person name="Hugenholtz P."/>
            <person name="Woyke T."/>
            <person name="Wu D."/>
            <person name="Tindall B."/>
            <person name="Brambilla E."/>
            <person name="Klenk H.-P."/>
            <person name="Eisen J.A."/>
        </authorList>
    </citation>
    <scope>NUCLEOTIDE SEQUENCE [LARGE SCALE GENOMIC DNA]</scope>
    <source>
        <strain evidence="2">DSM 18603</strain>
    </source>
</reference>
<protein>
    <recommendedName>
        <fullName evidence="1">HNH endonuclease 5 domain-containing protein</fullName>
    </recommendedName>
</protein>
<name>H1YE86_9SPHI</name>
<evidence type="ECO:0000313" key="3">
    <source>
        <dbReference type="Proteomes" id="UP000002774"/>
    </source>
</evidence>
<dbReference type="OrthoDB" id="5184303at2"/>
<dbReference type="HOGENOM" id="CLU_1048356_0_0_10"/>
<evidence type="ECO:0000259" key="1">
    <source>
        <dbReference type="Pfam" id="PF14279"/>
    </source>
</evidence>
<organism evidence="2 3">
    <name type="scientific">Mucilaginibacter paludis DSM 18603</name>
    <dbReference type="NCBI Taxonomy" id="714943"/>
    <lineage>
        <taxon>Bacteria</taxon>
        <taxon>Pseudomonadati</taxon>
        <taxon>Bacteroidota</taxon>
        <taxon>Sphingobacteriia</taxon>
        <taxon>Sphingobacteriales</taxon>
        <taxon>Sphingobacteriaceae</taxon>
        <taxon>Mucilaginibacter</taxon>
    </lineage>
</organism>
<dbReference type="Proteomes" id="UP000002774">
    <property type="component" value="Chromosome"/>
</dbReference>